<dbReference type="NCBIfam" id="NF007229">
    <property type="entry name" value="PRK09647.1"/>
    <property type="match status" value="1"/>
</dbReference>
<dbReference type="NCBIfam" id="NF041468">
    <property type="entry name" value="anti_sig_RseA"/>
    <property type="match status" value="1"/>
</dbReference>
<gene>
    <name evidence="12" type="ordered locus">MAV_1365</name>
</gene>
<dbReference type="HOGENOM" id="CLU_646922_0_0_11"/>
<evidence type="ECO:0000256" key="1">
    <source>
        <dbReference type="ARBA" id="ARBA00010641"/>
    </source>
</evidence>
<dbReference type="FunFam" id="1.10.1740.10:FF:000007">
    <property type="entry name" value="RNA polymerase sigma factor SigE"/>
    <property type="match status" value="1"/>
</dbReference>
<name>A0A0H2ZWH1_MYCA1</name>
<dbReference type="Gene3D" id="1.10.10.1320">
    <property type="entry name" value="Anti-sigma factor, zinc-finger domain"/>
    <property type="match status" value="1"/>
</dbReference>
<dbReference type="SUPFAM" id="SSF88659">
    <property type="entry name" value="Sigma3 and sigma4 domains of RNA polymerase sigma factors"/>
    <property type="match status" value="1"/>
</dbReference>
<sequence>MDRGARETGNTEWQLPVAANDEMPLIGMPNSEELIITTLLSPSSMSHAHDPSADGWAEPSDGLQGTAVFDATGDKTAMPSWDELVRQHADRVYRLAYRLSGNQHDAEDLTQETFIRVFRSVQNYQPGTFEGWLHRITTNLFLDMVRRRSRIRMEALPEDYERVPADEPNPEEIYHDSRLGPDLQAALDSLPPEFRAAVVLCDIEGLSYEEIGATLGVKLGTVRSRIHRGRQALRDYLAAHPDHDALRASLGVVSARPANVRAAIQRLCGLGLGIGRPVALHSKKANKAAIRMNGKELAMPDRGHVFRRAFSWLPAQFASQSDAPVGAPRQFGSTEHLSVEAIAAFVDGELRMNAHLRAAHHLSQCAQCAAEVDDQSRARAALRDSRPIRIPANLLGMLAEIPYESPDAPDRLADRDARDRRRRP</sequence>
<feature type="domain" description="RNA polymerase sigma-70 region 2" evidence="10">
    <location>
        <begin position="84"/>
        <end position="150"/>
    </location>
</feature>
<evidence type="ECO:0000256" key="2">
    <source>
        <dbReference type="ARBA" id="ARBA00023015"/>
    </source>
</evidence>
<dbReference type="SUPFAM" id="SSF88946">
    <property type="entry name" value="Sigma2 domain of RNA polymerase sigma factors"/>
    <property type="match status" value="1"/>
</dbReference>
<evidence type="ECO:0000256" key="9">
    <source>
        <dbReference type="SAM" id="MobiDB-lite"/>
    </source>
</evidence>
<dbReference type="InterPro" id="IPR013325">
    <property type="entry name" value="RNA_pol_sigma_r2"/>
</dbReference>
<dbReference type="GO" id="GO:0009408">
    <property type="term" value="P:response to heat"/>
    <property type="evidence" value="ECO:0007669"/>
    <property type="project" value="UniProtKB-ARBA"/>
</dbReference>
<dbReference type="CDD" id="cd06171">
    <property type="entry name" value="Sigma70_r4"/>
    <property type="match status" value="1"/>
</dbReference>
<dbReference type="InterPro" id="IPR041916">
    <property type="entry name" value="Anti_sigma_zinc_sf"/>
</dbReference>
<dbReference type="Gene3D" id="1.10.10.10">
    <property type="entry name" value="Winged helix-like DNA-binding domain superfamily/Winged helix DNA-binding domain"/>
    <property type="match status" value="1"/>
</dbReference>
<dbReference type="InterPro" id="IPR013324">
    <property type="entry name" value="RNA_pol_sigma_r3/r4-like"/>
</dbReference>
<dbReference type="KEGG" id="mav:MAV_1365"/>
<dbReference type="EMBL" id="CP000479">
    <property type="protein sequence ID" value="ABK66004.1"/>
    <property type="molecule type" value="Genomic_DNA"/>
</dbReference>
<proteinExistence type="inferred from homology"/>
<dbReference type="InterPro" id="IPR048186">
    <property type="entry name" value="Anti_sigE_RseA-like"/>
</dbReference>
<evidence type="ECO:0000256" key="5">
    <source>
        <dbReference type="ARBA" id="ARBA00023163"/>
    </source>
</evidence>
<protein>
    <recommendedName>
        <fullName evidence="7">ECF RNA polymerase sigma factor SigE</fullName>
    </recommendedName>
    <alternativeName>
        <fullName evidence="8">Alternative RNA polymerase sigma factor SigE</fullName>
    </alternativeName>
    <alternativeName>
        <fullName evidence="6">RNA polymerase sigma-E factor</fullName>
    </alternativeName>
</protein>
<keyword evidence="5" id="KW-0804">Transcription</keyword>
<evidence type="ECO:0000256" key="8">
    <source>
        <dbReference type="ARBA" id="ARBA00083766"/>
    </source>
</evidence>
<comment type="similarity">
    <text evidence="1">Belongs to the sigma-70 factor family. ECF subfamily.</text>
</comment>
<dbReference type="InterPro" id="IPR039425">
    <property type="entry name" value="RNA_pol_sigma-70-like"/>
</dbReference>
<dbReference type="FunFam" id="1.10.10.10:FF:000068">
    <property type="entry name" value="RNA polymerase sigma factor"/>
    <property type="match status" value="1"/>
</dbReference>
<evidence type="ECO:0000256" key="4">
    <source>
        <dbReference type="ARBA" id="ARBA00023125"/>
    </source>
</evidence>
<dbReference type="InterPro" id="IPR007627">
    <property type="entry name" value="RNA_pol_sigma70_r2"/>
</dbReference>
<dbReference type="Pfam" id="PF04542">
    <property type="entry name" value="Sigma70_r2"/>
    <property type="match status" value="1"/>
</dbReference>
<reference evidence="12 13" key="1">
    <citation type="submission" date="2006-10" db="EMBL/GenBank/DDBJ databases">
        <authorList>
            <person name="Fleischmann R.D."/>
            <person name="Dodson R.J."/>
            <person name="Haft D.H."/>
            <person name="Merkel J.S."/>
            <person name="Nelson W.C."/>
            <person name="Fraser C.M."/>
        </authorList>
    </citation>
    <scope>NUCLEOTIDE SEQUENCE [LARGE SCALE GENOMIC DNA]</scope>
    <source>
        <strain evidence="12 13">104</strain>
    </source>
</reference>
<dbReference type="GO" id="GO:0016987">
    <property type="term" value="F:sigma factor activity"/>
    <property type="evidence" value="ECO:0007669"/>
    <property type="project" value="UniProtKB-KW"/>
</dbReference>
<dbReference type="GO" id="GO:0006352">
    <property type="term" value="P:DNA-templated transcription initiation"/>
    <property type="evidence" value="ECO:0007669"/>
    <property type="project" value="InterPro"/>
</dbReference>
<dbReference type="NCBIfam" id="TIGR02937">
    <property type="entry name" value="sigma70-ECF"/>
    <property type="match status" value="1"/>
</dbReference>
<keyword evidence="2" id="KW-0805">Transcription regulation</keyword>
<dbReference type="Pfam" id="PF08281">
    <property type="entry name" value="Sigma70_r4_2"/>
    <property type="match status" value="1"/>
</dbReference>
<evidence type="ECO:0000259" key="10">
    <source>
        <dbReference type="Pfam" id="PF04542"/>
    </source>
</evidence>
<feature type="domain" description="RNA polymerase sigma factor 70 region 4 type 2" evidence="11">
    <location>
        <begin position="183"/>
        <end position="233"/>
    </location>
</feature>
<evidence type="ECO:0000256" key="6">
    <source>
        <dbReference type="ARBA" id="ARBA00032331"/>
    </source>
</evidence>
<dbReference type="InterPro" id="IPR013249">
    <property type="entry name" value="RNA_pol_sigma70_r4_t2"/>
</dbReference>
<feature type="region of interest" description="Disordered" evidence="9">
    <location>
        <begin position="404"/>
        <end position="424"/>
    </location>
</feature>
<keyword evidence="3" id="KW-0731">Sigma factor</keyword>
<dbReference type="InterPro" id="IPR014284">
    <property type="entry name" value="RNA_pol_sigma-70_dom"/>
</dbReference>
<dbReference type="PANTHER" id="PTHR43133:SF8">
    <property type="entry name" value="RNA POLYMERASE SIGMA FACTOR HI_1459-RELATED"/>
    <property type="match status" value="1"/>
</dbReference>
<dbReference type="PANTHER" id="PTHR43133">
    <property type="entry name" value="RNA POLYMERASE ECF-TYPE SIGMA FACTO"/>
    <property type="match status" value="1"/>
</dbReference>
<evidence type="ECO:0000259" key="11">
    <source>
        <dbReference type="Pfam" id="PF08281"/>
    </source>
</evidence>
<accession>A0A0H2ZWH1</accession>
<keyword evidence="4" id="KW-0238">DNA-binding</keyword>
<dbReference type="Gene3D" id="1.10.1740.10">
    <property type="match status" value="1"/>
</dbReference>
<organism evidence="12 13">
    <name type="scientific">Mycobacterium avium (strain 104)</name>
    <dbReference type="NCBI Taxonomy" id="243243"/>
    <lineage>
        <taxon>Bacteria</taxon>
        <taxon>Bacillati</taxon>
        <taxon>Actinomycetota</taxon>
        <taxon>Actinomycetes</taxon>
        <taxon>Mycobacteriales</taxon>
        <taxon>Mycobacteriaceae</taxon>
        <taxon>Mycobacterium</taxon>
        <taxon>Mycobacterium avium complex (MAC)</taxon>
    </lineage>
</organism>
<dbReference type="Proteomes" id="UP000001574">
    <property type="component" value="Chromosome"/>
</dbReference>
<dbReference type="InterPro" id="IPR036388">
    <property type="entry name" value="WH-like_DNA-bd_sf"/>
</dbReference>
<dbReference type="GO" id="GO:0003677">
    <property type="term" value="F:DNA binding"/>
    <property type="evidence" value="ECO:0007669"/>
    <property type="project" value="UniProtKB-KW"/>
</dbReference>
<dbReference type="AlphaFoldDB" id="A0A0H2ZWH1"/>
<evidence type="ECO:0000313" key="13">
    <source>
        <dbReference type="Proteomes" id="UP000001574"/>
    </source>
</evidence>
<evidence type="ECO:0000256" key="3">
    <source>
        <dbReference type="ARBA" id="ARBA00023082"/>
    </source>
</evidence>
<feature type="compositionally biased region" description="Basic and acidic residues" evidence="9">
    <location>
        <begin position="408"/>
        <end position="424"/>
    </location>
</feature>
<evidence type="ECO:0000313" key="12">
    <source>
        <dbReference type="EMBL" id="ABK66004.1"/>
    </source>
</evidence>
<feature type="region of interest" description="Disordered" evidence="9">
    <location>
        <begin position="45"/>
        <end position="64"/>
    </location>
</feature>
<evidence type="ECO:0000256" key="7">
    <source>
        <dbReference type="ARBA" id="ARBA00072124"/>
    </source>
</evidence>